<keyword evidence="3" id="KW-1185">Reference proteome</keyword>
<name>A0A7W9HQQ7_9PSEU</name>
<evidence type="ECO:0000256" key="1">
    <source>
        <dbReference type="SAM" id="Phobius"/>
    </source>
</evidence>
<protein>
    <submittedName>
        <fullName evidence="2">Uncharacterized protein</fullName>
    </submittedName>
</protein>
<accession>A0A7W9HQQ7</accession>
<evidence type="ECO:0000313" key="2">
    <source>
        <dbReference type="EMBL" id="MBB5806722.1"/>
    </source>
</evidence>
<dbReference type="RefSeq" id="WP_184926515.1">
    <property type="nucleotide sequence ID" value="NZ_JACHMO010000001.1"/>
</dbReference>
<gene>
    <name evidence="2" type="ORF">F4560_006490</name>
</gene>
<dbReference type="AlphaFoldDB" id="A0A7W9HQQ7"/>
<reference evidence="2 3" key="1">
    <citation type="submission" date="2020-08" db="EMBL/GenBank/DDBJ databases">
        <title>Sequencing the genomes of 1000 actinobacteria strains.</title>
        <authorList>
            <person name="Klenk H.-P."/>
        </authorList>
    </citation>
    <scope>NUCLEOTIDE SEQUENCE [LARGE SCALE GENOMIC DNA]</scope>
    <source>
        <strain evidence="2 3">DSM 45486</strain>
    </source>
</reference>
<dbReference type="EMBL" id="JACHMO010000001">
    <property type="protein sequence ID" value="MBB5806722.1"/>
    <property type="molecule type" value="Genomic_DNA"/>
</dbReference>
<keyword evidence="1" id="KW-1133">Transmembrane helix</keyword>
<keyword evidence="1" id="KW-0812">Transmembrane</keyword>
<dbReference type="Proteomes" id="UP000552097">
    <property type="component" value="Unassembled WGS sequence"/>
</dbReference>
<feature type="transmembrane region" description="Helical" evidence="1">
    <location>
        <begin position="6"/>
        <end position="24"/>
    </location>
</feature>
<keyword evidence="1" id="KW-0472">Membrane</keyword>
<evidence type="ECO:0000313" key="3">
    <source>
        <dbReference type="Proteomes" id="UP000552097"/>
    </source>
</evidence>
<sequence length="84" mass="8606">MGLIVLALAFVVAGIWFAVALAPVRNLPARLALFAVHVGLSAWAVAATAAEFGPSDDLLLTCAVVAPGTLVVVTRLALLVRRTG</sequence>
<comment type="caution">
    <text evidence="2">The sequence shown here is derived from an EMBL/GenBank/DDBJ whole genome shotgun (WGS) entry which is preliminary data.</text>
</comment>
<feature type="transmembrane region" description="Helical" evidence="1">
    <location>
        <begin position="58"/>
        <end position="80"/>
    </location>
</feature>
<organism evidence="2 3">
    <name type="scientific">Saccharothrix ecbatanensis</name>
    <dbReference type="NCBI Taxonomy" id="1105145"/>
    <lineage>
        <taxon>Bacteria</taxon>
        <taxon>Bacillati</taxon>
        <taxon>Actinomycetota</taxon>
        <taxon>Actinomycetes</taxon>
        <taxon>Pseudonocardiales</taxon>
        <taxon>Pseudonocardiaceae</taxon>
        <taxon>Saccharothrix</taxon>
    </lineage>
</organism>
<proteinExistence type="predicted"/>
<feature type="transmembrane region" description="Helical" evidence="1">
    <location>
        <begin position="31"/>
        <end position="52"/>
    </location>
</feature>